<protein>
    <submittedName>
        <fullName evidence="2">Uncharacterized protein</fullName>
    </submittedName>
</protein>
<comment type="caution">
    <text evidence="2">The sequence shown here is derived from an EMBL/GenBank/DDBJ whole genome shotgun (WGS) entry which is preliminary data.</text>
</comment>
<feature type="transmembrane region" description="Helical" evidence="1">
    <location>
        <begin position="48"/>
        <end position="74"/>
    </location>
</feature>
<dbReference type="Proteomes" id="UP001595075">
    <property type="component" value="Unassembled WGS sequence"/>
</dbReference>
<feature type="transmembrane region" description="Helical" evidence="1">
    <location>
        <begin position="229"/>
        <end position="247"/>
    </location>
</feature>
<keyword evidence="3" id="KW-1185">Reference proteome</keyword>
<keyword evidence="1" id="KW-0472">Membrane</keyword>
<dbReference type="EMBL" id="JAZHXI010000009">
    <property type="protein sequence ID" value="KAL2068050.1"/>
    <property type="molecule type" value="Genomic_DNA"/>
</dbReference>
<dbReference type="PANTHER" id="PTHR37577">
    <property type="entry name" value="INTEGRAL MEMBRANE PROTEIN"/>
    <property type="match status" value="1"/>
</dbReference>
<feature type="transmembrane region" description="Helical" evidence="1">
    <location>
        <begin position="164"/>
        <end position="183"/>
    </location>
</feature>
<proteinExistence type="predicted"/>
<reference evidence="2 3" key="1">
    <citation type="journal article" date="2024" name="Commun. Biol.">
        <title>Comparative genomic analysis of thermophilic fungi reveals convergent evolutionary adaptations and gene losses.</title>
        <authorList>
            <person name="Steindorff A.S."/>
            <person name="Aguilar-Pontes M.V."/>
            <person name="Robinson A.J."/>
            <person name="Andreopoulos B."/>
            <person name="LaButti K."/>
            <person name="Kuo A."/>
            <person name="Mondo S."/>
            <person name="Riley R."/>
            <person name="Otillar R."/>
            <person name="Haridas S."/>
            <person name="Lipzen A."/>
            <person name="Grimwood J."/>
            <person name="Schmutz J."/>
            <person name="Clum A."/>
            <person name="Reid I.D."/>
            <person name="Moisan M.C."/>
            <person name="Butler G."/>
            <person name="Nguyen T.T.M."/>
            <person name="Dewar K."/>
            <person name="Conant G."/>
            <person name="Drula E."/>
            <person name="Henrissat B."/>
            <person name="Hansel C."/>
            <person name="Singer S."/>
            <person name="Hutchinson M.I."/>
            <person name="de Vries R.P."/>
            <person name="Natvig D.O."/>
            <person name="Powell A.J."/>
            <person name="Tsang A."/>
            <person name="Grigoriev I.V."/>
        </authorList>
    </citation>
    <scope>NUCLEOTIDE SEQUENCE [LARGE SCALE GENOMIC DNA]</scope>
    <source>
        <strain evidence="2 3">CBS 494.80</strain>
    </source>
</reference>
<feature type="transmembrane region" description="Helical" evidence="1">
    <location>
        <begin position="309"/>
        <end position="329"/>
    </location>
</feature>
<evidence type="ECO:0000313" key="2">
    <source>
        <dbReference type="EMBL" id="KAL2068050.1"/>
    </source>
</evidence>
<organism evidence="2 3">
    <name type="scientific">Oculimacula yallundae</name>
    <dbReference type="NCBI Taxonomy" id="86028"/>
    <lineage>
        <taxon>Eukaryota</taxon>
        <taxon>Fungi</taxon>
        <taxon>Dikarya</taxon>
        <taxon>Ascomycota</taxon>
        <taxon>Pezizomycotina</taxon>
        <taxon>Leotiomycetes</taxon>
        <taxon>Helotiales</taxon>
        <taxon>Ploettnerulaceae</taxon>
        <taxon>Oculimacula</taxon>
    </lineage>
</organism>
<evidence type="ECO:0000313" key="3">
    <source>
        <dbReference type="Proteomes" id="UP001595075"/>
    </source>
</evidence>
<keyword evidence="1" id="KW-0812">Transmembrane</keyword>
<gene>
    <name evidence="2" type="ORF">VTL71DRAFT_16148</name>
</gene>
<dbReference type="PANTHER" id="PTHR37577:SF1">
    <property type="entry name" value="INTEGRAL MEMBRANE PROTEIN"/>
    <property type="match status" value="1"/>
</dbReference>
<keyword evidence="1" id="KW-1133">Transmembrane helix</keyword>
<name>A0ABR4CE78_9HELO</name>
<evidence type="ECO:0000256" key="1">
    <source>
        <dbReference type="SAM" id="Phobius"/>
    </source>
</evidence>
<accession>A0ABR4CE78</accession>
<dbReference type="InterPro" id="IPR053018">
    <property type="entry name" value="Elsinochrome_Biosynth-Asso"/>
</dbReference>
<feature type="transmembrane region" description="Helical" evidence="1">
    <location>
        <begin position="267"/>
        <end position="289"/>
    </location>
</feature>
<feature type="transmembrane region" description="Helical" evidence="1">
    <location>
        <begin position="129"/>
        <end position="152"/>
    </location>
</feature>
<sequence>MSLNSLNNVEFLRGFSIPATQNTCPNLSCPRDKTIQLAPNPTLTGNQIWNTFVLTSIIVAGSSVVIAILELMALKMRNRGKRFRDEAWRRWYLKVHLQEVIIMLSDQQTTVGIGLLVAVAHQGCTVTAYQYNCICYLVIMAVCSNLLAILNVRNFFLGRGYRFAFIHIATLATLIALSGNMIFARGSRTFPVKAGPEQTLPAACFQSGDYINVDGIQTGFKDLLGSGQIQFILFLLFVALTMVLLIFEGFRHMGKRPYAWYEKTTLVFRCIFSVLATGVLIYLLINYLILRYTTETNPMLYDKSSSNTAWNMSNVLAWAFWAKAMIMAVTKINETPAVRSLETKTARDEFDANDGSKGPLVLGQEWDPN</sequence>